<gene>
    <name evidence="3" type="ORF">CWI37_0644p0020</name>
    <name evidence="5" type="ORF">CWI38_0118p0070</name>
    <name evidence="4" type="ORF">CWI38_0579p0050</name>
</gene>
<dbReference type="EMBL" id="PITJ01000644">
    <property type="protein sequence ID" value="TBU01714.1"/>
    <property type="molecule type" value="Genomic_DNA"/>
</dbReference>
<evidence type="ECO:0000313" key="4">
    <source>
        <dbReference type="EMBL" id="TBU12941.1"/>
    </source>
</evidence>
<dbReference type="VEuPathDB" id="MicrosporidiaDB:CWI38_0579p0050"/>
<keyword evidence="1" id="KW-0479">Metal-binding</keyword>
<dbReference type="PROSITE" id="PS00028">
    <property type="entry name" value="ZINC_FINGER_C2H2_1"/>
    <property type="match status" value="1"/>
</dbReference>
<evidence type="ECO:0000313" key="3">
    <source>
        <dbReference type="EMBL" id="TBU01714.1"/>
    </source>
</evidence>
<comment type="caution">
    <text evidence="3">The sequence shown here is derived from an EMBL/GenBank/DDBJ whole genome shotgun (WGS) entry which is preliminary data.</text>
</comment>
<accession>A0A4Q9L2S8</accession>
<evidence type="ECO:0000313" key="6">
    <source>
        <dbReference type="Proteomes" id="UP000292282"/>
    </source>
</evidence>
<keyword evidence="1" id="KW-0862">Zinc</keyword>
<proteinExistence type="predicted"/>
<dbReference type="VEuPathDB" id="MicrosporidiaDB:CWI38_0118p0070"/>
<dbReference type="AlphaFoldDB" id="A0A4Q9L2S8"/>
<dbReference type="Proteomes" id="UP000292282">
    <property type="component" value="Unassembled WGS sequence"/>
</dbReference>
<dbReference type="Proteomes" id="UP000292362">
    <property type="component" value="Unassembled WGS sequence"/>
</dbReference>
<dbReference type="OrthoDB" id="2189995at2759"/>
<keyword evidence="6" id="KW-1185">Reference proteome</keyword>
<dbReference type="VEuPathDB" id="MicrosporidiaDB:CWI37_0644p0020"/>
<reference evidence="6 7" key="1">
    <citation type="submission" date="2017-12" db="EMBL/GenBank/DDBJ databases">
        <authorList>
            <person name="Pombert J.-F."/>
            <person name="Haag K.L."/>
            <person name="Ebert D."/>
        </authorList>
    </citation>
    <scope>NUCLEOTIDE SEQUENCE [LARGE SCALE GENOMIC DNA]</scope>
    <source>
        <strain evidence="3">FI-OER-3-3</strain>
        <strain evidence="4">IL-G-3</strain>
    </source>
</reference>
<name>A0A4Q9L2S8_9MICR</name>
<evidence type="ECO:0000259" key="2">
    <source>
        <dbReference type="PROSITE" id="PS50157"/>
    </source>
</evidence>
<dbReference type="EMBL" id="PITK01000118">
    <property type="protein sequence ID" value="TBU20182.1"/>
    <property type="molecule type" value="Genomic_DNA"/>
</dbReference>
<organism evidence="3 7">
    <name type="scientific">Hamiltosporidium tvaerminnensis</name>
    <dbReference type="NCBI Taxonomy" id="1176355"/>
    <lineage>
        <taxon>Eukaryota</taxon>
        <taxon>Fungi</taxon>
        <taxon>Fungi incertae sedis</taxon>
        <taxon>Microsporidia</taxon>
        <taxon>Dubosqiidae</taxon>
        <taxon>Hamiltosporidium</taxon>
    </lineage>
</organism>
<feature type="domain" description="C2H2-type" evidence="2">
    <location>
        <begin position="93"/>
        <end position="121"/>
    </location>
</feature>
<evidence type="ECO:0000313" key="5">
    <source>
        <dbReference type="EMBL" id="TBU20182.1"/>
    </source>
</evidence>
<dbReference type="InterPro" id="IPR013087">
    <property type="entry name" value="Znf_C2H2_type"/>
</dbReference>
<keyword evidence="1" id="KW-0863">Zinc-finger</keyword>
<dbReference type="GO" id="GO:0008270">
    <property type="term" value="F:zinc ion binding"/>
    <property type="evidence" value="ECO:0007669"/>
    <property type="project" value="UniProtKB-KW"/>
</dbReference>
<sequence length="128" mass="15781">MIFDKYDYNDDLSLFMNFLSKIHSQERNSRSNNHQETKNYVTKKYFNSYFVGNNTMEIQNKMNLERKNNFKVNFVPNISYSNYIPIPYDNDKFLCRYCNIRYVYKRCLIKHMKQKHKKHLPRNHSILF</sequence>
<evidence type="ECO:0000313" key="7">
    <source>
        <dbReference type="Proteomes" id="UP000292362"/>
    </source>
</evidence>
<evidence type="ECO:0000256" key="1">
    <source>
        <dbReference type="PROSITE-ProRule" id="PRU00042"/>
    </source>
</evidence>
<protein>
    <recommendedName>
        <fullName evidence="2">C2H2-type domain-containing protein</fullName>
    </recommendedName>
</protein>
<dbReference type="PROSITE" id="PS50157">
    <property type="entry name" value="ZINC_FINGER_C2H2_2"/>
    <property type="match status" value="1"/>
</dbReference>
<dbReference type="EMBL" id="PITK01000579">
    <property type="protein sequence ID" value="TBU12941.1"/>
    <property type="molecule type" value="Genomic_DNA"/>
</dbReference>